<dbReference type="RefSeq" id="WP_337308790.1">
    <property type="nucleotide sequence ID" value="NZ_JAEKNS010000018.1"/>
</dbReference>
<comment type="caution">
    <text evidence="4">The sequence shown here is derived from an EMBL/GenBank/DDBJ whole genome shotgun (WGS) entry which is preliminary data.</text>
</comment>
<dbReference type="AlphaFoldDB" id="A0A934JUQ1"/>
<evidence type="ECO:0000256" key="1">
    <source>
        <dbReference type="SAM" id="MobiDB-lite"/>
    </source>
</evidence>
<reference evidence="4 5" key="1">
    <citation type="submission" date="2020-10" db="EMBL/GenBank/DDBJ databases">
        <title>Ca. Dormibacterota MAGs.</title>
        <authorList>
            <person name="Montgomery K."/>
        </authorList>
    </citation>
    <scope>NUCLEOTIDE SEQUENCE [LARGE SCALE GENOMIC DNA]</scope>
    <source>
        <strain evidence="4">SC8812_S17_18</strain>
    </source>
</reference>
<proteinExistence type="predicted"/>
<dbReference type="InterPro" id="IPR036388">
    <property type="entry name" value="WH-like_DNA-bd_sf"/>
</dbReference>
<feature type="domain" description="Integrase catalytic" evidence="3">
    <location>
        <begin position="129"/>
        <end position="311"/>
    </location>
</feature>
<evidence type="ECO:0000259" key="2">
    <source>
        <dbReference type="PROSITE" id="PS50532"/>
    </source>
</evidence>
<evidence type="ECO:0000313" key="5">
    <source>
        <dbReference type="Proteomes" id="UP000606991"/>
    </source>
</evidence>
<dbReference type="Proteomes" id="UP000606991">
    <property type="component" value="Unassembled WGS sequence"/>
</dbReference>
<dbReference type="InterPro" id="IPR054353">
    <property type="entry name" value="IstA-like_C"/>
</dbReference>
<dbReference type="PROSITE" id="PS50532">
    <property type="entry name" value="HTH_IS408"/>
    <property type="match status" value="1"/>
</dbReference>
<dbReference type="NCBIfam" id="NF033546">
    <property type="entry name" value="transpos_IS21"/>
    <property type="match status" value="1"/>
</dbReference>
<dbReference type="InterPro" id="IPR012337">
    <property type="entry name" value="RNaseH-like_sf"/>
</dbReference>
<feature type="region of interest" description="Disordered" evidence="1">
    <location>
        <begin position="369"/>
        <end position="394"/>
    </location>
</feature>
<dbReference type="SUPFAM" id="SSF53098">
    <property type="entry name" value="Ribonuclease H-like"/>
    <property type="match status" value="1"/>
</dbReference>
<dbReference type="PANTHER" id="PTHR35004:SF8">
    <property type="entry name" value="TRANSPOSASE RV3428C-RELATED"/>
    <property type="match status" value="1"/>
</dbReference>
<gene>
    <name evidence="4" type="primary">istA</name>
    <name evidence="4" type="ORF">JF886_01210</name>
</gene>
<dbReference type="GO" id="GO:0015074">
    <property type="term" value="P:DNA integration"/>
    <property type="evidence" value="ECO:0007669"/>
    <property type="project" value="InterPro"/>
</dbReference>
<evidence type="ECO:0000313" key="4">
    <source>
        <dbReference type="EMBL" id="MBJ7593474.1"/>
    </source>
</evidence>
<protein>
    <submittedName>
        <fullName evidence="4">IS21 family transposase</fullName>
    </submittedName>
</protein>
<evidence type="ECO:0000259" key="3">
    <source>
        <dbReference type="PROSITE" id="PS50994"/>
    </source>
</evidence>
<feature type="compositionally biased region" description="Basic residues" evidence="1">
    <location>
        <begin position="369"/>
        <end position="382"/>
    </location>
</feature>
<sequence length="506" mass="57228">MRKVREVLRLTLGERLSRRQVATALGMPPTTVTDYVARALAAGLSWPLPEELDDGALEARLFVQVATMQGLTRPQPVWAEVHREARRKGVTLQLLWVEYKQRHPDGYQYTQFVHHYRQWARGVDVVLRQDHRAGEKAFIDFAGQTVPITDPRTGVVSAAQLFVAVLGGSSLTYAEALPSQELPHWIAAHVGAFEFFGGVPEILVPDNLRSAVTRAHRYEPEINPTYQEMAAHHGSVVIPARPAKPRDKAKAEAGVLLAERWILASLRHHTFFSLAEANLAIAERLDWLNDRPFQKMPGSRRSLFEEVERAALRPLPARAYEYATWTRATVNIDYHVEVEHHYYSVPHQLARQVCDVRLTATTVEVLQRGRRVASHPRSHARGGHTTLSEHMPESHRRHLEWTPGRIVRWAQTSGPSTAAVVDEILRSRPHPEQGFRSCLGILRLGKRYGDERLEAACTRALALRAFSYRSVESILRRGLDRQPLATRVLTTTSVAHDNVRGAPYYQ</sequence>
<dbReference type="EMBL" id="JAEKNS010000018">
    <property type="protein sequence ID" value="MBJ7593474.1"/>
    <property type="molecule type" value="Genomic_DNA"/>
</dbReference>
<dbReference type="InterPro" id="IPR001584">
    <property type="entry name" value="Integrase_cat-core"/>
</dbReference>
<dbReference type="Pfam" id="PF22483">
    <property type="entry name" value="Mu-transpos_C_2"/>
    <property type="match status" value="1"/>
</dbReference>
<feature type="domain" description="HTH IS408-type" evidence="2">
    <location>
        <begin position="4"/>
        <end position="85"/>
    </location>
</feature>
<name>A0A934JUQ1_9BACT</name>
<dbReference type="PANTHER" id="PTHR35004">
    <property type="entry name" value="TRANSPOSASE RV3428C-RELATED"/>
    <property type="match status" value="1"/>
</dbReference>
<dbReference type="PROSITE" id="PS50994">
    <property type="entry name" value="INTEGRASE"/>
    <property type="match status" value="1"/>
</dbReference>
<organism evidence="4 5">
    <name type="scientific">Candidatus Aeolococcus gillhamiae</name>
    <dbReference type="NCBI Taxonomy" id="3127015"/>
    <lineage>
        <taxon>Bacteria</taxon>
        <taxon>Bacillati</taxon>
        <taxon>Candidatus Dormiibacterota</taxon>
        <taxon>Candidatus Dormibacteria</taxon>
        <taxon>Candidatus Aeolococcales</taxon>
        <taxon>Candidatus Aeolococcaceae</taxon>
        <taxon>Candidatus Aeolococcus</taxon>
    </lineage>
</organism>
<dbReference type="Gene3D" id="1.10.10.10">
    <property type="entry name" value="Winged helix-like DNA-binding domain superfamily/Winged helix DNA-binding domain"/>
    <property type="match status" value="1"/>
</dbReference>
<accession>A0A934JUQ1</accession>
<dbReference type="InterPro" id="IPR017895">
    <property type="entry name" value="HTH_IS408/IS1162_type"/>
</dbReference>